<name>A0A1C3JXX9_9BURK</name>
<organism evidence="2 4">
    <name type="scientific">Orrella dioscoreae</name>
    <dbReference type="NCBI Taxonomy" id="1851544"/>
    <lineage>
        <taxon>Bacteria</taxon>
        <taxon>Pseudomonadati</taxon>
        <taxon>Pseudomonadota</taxon>
        <taxon>Betaproteobacteria</taxon>
        <taxon>Burkholderiales</taxon>
        <taxon>Alcaligenaceae</taxon>
        <taxon>Orrella</taxon>
    </lineage>
</organism>
<dbReference type="Proteomes" id="UP000078558">
    <property type="component" value="Chromosome I"/>
</dbReference>
<accession>A0A1C3JXX9</accession>
<keyword evidence="1" id="KW-1133">Transmembrane helix</keyword>
<evidence type="ECO:0000313" key="2">
    <source>
        <dbReference type="EMBL" id="SBT24017.1"/>
    </source>
</evidence>
<reference evidence="3 4" key="2">
    <citation type="submission" date="2017-08" db="EMBL/GenBank/DDBJ databases">
        <authorList>
            <person name="de Groot N.N."/>
        </authorList>
    </citation>
    <scope>NUCLEOTIDE SEQUENCE [LARGE SCALE GENOMIC DNA]</scope>
    <source>
        <strain evidence="3">Orrdi1</strain>
    </source>
</reference>
<keyword evidence="4" id="KW-1185">Reference proteome</keyword>
<protein>
    <submittedName>
        <fullName evidence="2">Uncharacterized protein</fullName>
    </submittedName>
</protein>
<dbReference type="RefSeq" id="WP_067749777.1">
    <property type="nucleotide sequence ID" value="NZ_LT907988.1"/>
</dbReference>
<gene>
    <name evidence="2" type="ORF">ODI_03436</name>
    <name evidence="3" type="ORF">ODI_R3638</name>
</gene>
<sequence>MHPVIMKTLGGLSRAYYIRQFLFGLIFPALFLFAMNQDTNPHPVAFGTYALLAVNTLLYPYSRFVYESVIDYILGRNVFFVNALLMLFVKLMTMILCWSFAIFIAPIGLLYLYFHHSRNAAG</sequence>
<dbReference type="EMBL" id="LT907988">
    <property type="protein sequence ID" value="SOE51712.1"/>
    <property type="molecule type" value="Genomic_DNA"/>
</dbReference>
<dbReference type="OrthoDB" id="8779206at2"/>
<proteinExistence type="predicted"/>
<keyword evidence="1" id="KW-0812">Transmembrane</keyword>
<evidence type="ECO:0000313" key="3">
    <source>
        <dbReference type="EMBL" id="SOE51712.1"/>
    </source>
</evidence>
<feature type="transmembrane region" description="Helical" evidence="1">
    <location>
        <begin position="16"/>
        <end position="35"/>
    </location>
</feature>
<evidence type="ECO:0000313" key="4">
    <source>
        <dbReference type="Proteomes" id="UP000078558"/>
    </source>
</evidence>
<dbReference type="KEGG" id="odi:ODI_R3638"/>
<evidence type="ECO:0000256" key="1">
    <source>
        <dbReference type="SAM" id="Phobius"/>
    </source>
</evidence>
<dbReference type="EMBL" id="FLRC01000005">
    <property type="protein sequence ID" value="SBT24017.1"/>
    <property type="molecule type" value="Genomic_DNA"/>
</dbReference>
<feature type="transmembrane region" description="Helical" evidence="1">
    <location>
        <begin position="95"/>
        <end position="114"/>
    </location>
</feature>
<feature type="transmembrane region" description="Helical" evidence="1">
    <location>
        <begin position="41"/>
        <end position="61"/>
    </location>
</feature>
<dbReference type="AlphaFoldDB" id="A0A1C3JXX9"/>
<reference evidence="2 4" key="1">
    <citation type="submission" date="2016-06" db="EMBL/GenBank/DDBJ databases">
        <authorList>
            <person name="Kjaerup R.B."/>
            <person name="Dalgaard T.S."/>
            <person name="Juul-Madsen H.R."/>
        </authorList>
    </citation>
    <scope>NUCLEOTIDE SEQUENCE [LARGE SCALE GENOMIC DNA]</scope>
    <source>
        <strain evidence="2">Orrdi1</strain>
    </source>
</reference>
<keyword evidence="1" id="KW-0472">Membrane</keyword>